<dbReference type="Pfam" id="PF00004">
    <property type="entry name" value="AAA"/>
    <property type="match status" value="1"/>
</dbReference>
<dbReference type="Proteomes" id="UP000183050">
    <property type="component" value="Chromosome"/>
</dbReference>
<name>A0A1L3Z5Z6_RHILE</name>
<dbReference type="GO" id="GO:0004176">
    <property type="term" value="F:ATP-dependent peptidase activity"/>
    <property type="evidence" value="ECO:0007669"/>
    <property type="project" value="TreeGrafter"/>
</dbReference>
<feature type="domain" description="AAA+ ATPase" evidence="2">
    <location>
        <begin position="253"/>
        <end position="394"/>
    </location>
</feature>
<evidence type="ECO:0000313" key="4">
    <source>
        <dbReference type="Proteomes" id="UP000183050"/>
    </source>
</evidence>
<evidence type="ECO:0000256" key="1">
    <source>
        <dbReference type="SAM" id="MobiDB-lite"/>
    </source>
</evidence>
<gene>
    <name evidence="3" type="ORF">BMW22_04440</name>
</gene>
<dbReference type="GO" id="GO:0005524">
    <property type="term" value="F:ATP binding"/>
    <property type="evidence" value="ECO:0007669"/>
    <property type="project" value="InterPro"/>
</dbReference>
<evidence type="ECO:0000259" key="2">
    <source>
        <dbReference type="SMART" id="SM00382"/>
    </source>
</evidence>
<proteinExistence type="predicted"/>
<feature type="compositionally biased region" description="Basic and acidic residues" evidence="1">
    <location>
        <begin position="428"/>
        <end position="438"/>
    </location>
</feature>
<feature type="region of interest" description="Disordered" evidence="1">
    <location>
        <begin position="418"/>
        <end position="438"/>
    </location>
</feature>
<dbReference type="GO" id="GO:0005886">
    <property type="term" value="C:plasma membrane"/>
    <property type="evidence" value="ECO:0007669"/>
    <property type="project" value="TreeGrafter"/>
</dbReference>
<evidence type="ECO:0000313" key="3">
    <source>
        <dbReference type="EMBL" id="API50992.1"/>
    </source>
</evidence>
<dbReference type="EMBL" id="CP018228">
    <property type="protein sequence ID" value="API50992.1"/>
    <property type="molecule type" value="Genomic_DNA"/>
</dbReference>
<dbReference type="GO" id="GO:0016887">
    <property type="term" value="F:ATP hydrolysis activity"/>
    <property type="evidence" value="ECO:0007669"/>
    <property type="project" value="InterPro"/>
</dbReference>
<dbReference type="InterPro" id="IPR027417">
    <property type="entry name" value="P-loop_NTPase"/>
</dbReference>
<dbReference type="InterPro" id="IPR003593">
    <property type="entry name" value="AAA+_ATPase"/>
</dbReference>
<dbReference type="GO" id="GO:0006508">
    <property type="term" value="P:proteolysis"/>
    <property type="evidence" value="ECO:0007669"/>
    <property type="project" value="TreeGrafter"/>
</dbReference>
<dbReference type="Gene3D" id="3.40.50.300">
    <property type="entry name" value="P-loop containing nucleotide triphosphate hydrolases"/>
    <property type="match status" value="1"/>
</dbReference>
<reference evidence="3 4" key="1">
    <citation type="submission" date="2016-11" db="EMBL/GenBank/DDBJ databases">
        <title>Rhizobium leguminosarum bv. viciae strain Vaf12 isolated from Vavilovia formosa root nodules from Russia, Dagestan.</title>
        <authorList>
            <person name="Kimeklis A."/>
        </authorList>
    </citation>
    <scope>NUCLEOTIDE SEQUENCE [LARGE SCALE GENOMIC DNA]</scope>
    <source>
        <strain evidence="3 4">Vaf-108</strain>
    </source>
</reference>
<accession>A0A1L3Z5Z6</accession>
<dbReference type="RefSeq" id="WP_072637844.1">
    <property type="nucleotide sequence ID" value="NZ_CP018228.1"/>
</dbReference>
<dbReference type="SMART" id="SM00382">
    <property type="entry name" value="AAA"/>
    <property type="match status" value="1"/>
</dbReference>
<dbReference type="SUPFAM" id="SSF52540">
    <property type="entry name" value="P-loop containing nucleoside triphosphate hydrolases"/>
    <property type="match status" value="1"/>
</dbReference>
<dbReference type="Gene3D" id="1.10.8.60">
    <property type="match status" value="1"/>
</dbReference>
<protein>
    <recommendedName>
        <fullName evidence="2">AAA+ ATPase domain-containing protein</fullName>
    </recommendedName>
</protein>
<dbReference type="PANTHER" id="PTHR23076">
    <property type="entry name" value="METALLOPROTEASE M41 FTSH"/>
    <property type="match status" value="1"/>
</dbReference>
<organism evidence="3 4">
    <name type="scientific">Rhizobium leguminosarum</name>
    <dbReference type="NCBI Taxonomy" id="384"/>
    <lineage>
        <taxon>Bacteria</taxon>
        <taxon>Pseudomonadati</taxon>
        <taxon>Pseudomonadota</taxon>
        <taxon>Alphaproteobacteria</taxon>
        <taxon>Hyphomicrobiales</taxon>
        <taxon>Rhizobiaceae</taxon>
        <taxon>Rhizobium/Agrobacterium group</taxon>
        <taxon>Rhizobium</taxon>
    </lineage>
</organism>
<dbReference type="CDD" id="cd19481">
    <property type="entry name" value="RecA-like_protease"/>
    <property type="match status" value="1"/>
</dbReference>
<dbReference type="PANTHER" id="PTHR23076:SF97">
    <property type="entry name" value="ATP-DEPENDENT ZINC METALLOPROTEASE YME1L1"/>
    <property type="match status" value="1"/>
</dbReference>
<sequence>MDKALVTSLDKYIVKLQGVSDQLKSARTGEFRRSKRNNAAIAKKSATHYLSYCSLVRLFRKNIGSLSEPFCVAIFIVPHQWQLGDVHEAAKFILKGEKGVKLCVHPTSKHRRGWEIDAAELLESGEKLIIFAQDGLPIHEDFELAATVIDKLKVCDFEHLRALSHLRGCGTLSGQEAAVIAEQRSERMEAIFRPKRSAAGAAAKLDSAKRKDGSGQARHLDVQRGFGEASIWAETLKRDLDEWRQGSLPWSEIDKGCLFFGPTGTGKTRFAASLAVDCGMHLEATSVAEWQSFKDGDLGDLLKAMYKAFDAAKENAPSLLFIDEFDAIGDRAKFPSRHETYSTTVVNALLECLDGIVDREGVIVVGACNFPERIDPALLRSGRLEKHIHFPMPDAASRAEILAFHLPTLAADPTLKEIGTRLPGKSGADLERLGREARRSARREKRDVTCWFPCGTEPVFPPRSEPPLSMVF</sequence>
<dbReference type="GO" id="GO:0030163">
    <property type="term" value="P:protein catabolic process"/>
    <property type="evidence" value="ECO:0007669"/>
    <property type="project" value="TreeGrafter"/>
</dbReference>
<dbReference type="InterPro" id="IPR003959">
    <property type="entry name" value="ATPase_AAA_core"/>
</dbReference>
<dbReference type="AlphaFoldDB" id="A0A1L3Z5Z6"/>